<keyword evidence="2" id="KW-0812">Transmembrane</keyword>
<reference evidence="4" key="1">
    <citation type="submission" date="2018-05" db="EMBL/GenBank/DDBJ databases">
        <title>Algibacter marinivivus sp. nov., isolated from sample around a algae.</title>
        <authorList>
            <person name="Lu D."/>
        </authorList>
    </citation>
    <scope>NUCLEOTIDE SEQUENCE [LARGE SCALE GENOMIC DNA]</scope>
    <source>
        <strain evidence="4">ZY111</strain>
    </source>
</reference>
<dbReference type="Pfam" id="PF26314">
    <property type="entry name" value="MptA_B_family"/>
    <property type="match status" value="1"/>
</dbReference>
<keyword evidence="3" id="KW-0328">Glycosyltransferase</keyword>
<feature type="transmembrane region" description="Helical" evidence="2">
    <location>
        <begin position="459"/>
        <end position="476"/>
    </location>
</feature>
<feature type="transmembrane region" description="Helical" evidence="2">
    <location>
        <begin position="202"/>
        <end position="230"/>
    </location>
</feature>
<feature type="transmembrane region" description="Helical" evidence="2">
    <location>
        <begin position="37"/>
        <end position="55"/>
    </location>
</feature>
<dbReference type="RefSeq" id="WP_109351510.1">
    <property type="nucleotide sequence ID" value="NZ_QFRI01000001.1"/>
</dbReference>
<feature type="transmembrane region" description="Helical" evidence="2">
    <location>
        <begin position="394"/>
        <end position="415"/>
    </location>
</feature>
<feature type="transmembrane region" description="Helical" evidence="2">
    <location>
        <begin position="159"/>
        <end position="181"/>
    </location>
</feature>
<sequence>MLLNPTFLKLNRIPLLMVLSSAIFYWAFAYDLVRTDYIKLIMLYSALFFLFYKLVQRFKSNISFLTYLAFAFRAIFILAIPNLSQDFYRFIWDGRIILEGINPYLFTVEHFISQGQFPVAEALELRAGMGNLNASHYTNYPPINQLCFIIAGLFASKSILGSVIVMRLLIIAADFGTLFFGKKILEKLKLPTYHIFWYILNPFIIIELAGNLHFEGVMIFFLVWSLYLLYVGKWQFAAVVLALSISVKLIPLIFLPLFFQWFVKQPLVGACAERSRSARGDNENDLSGRAQSRPNSSKEDHVILKQVQHDRTSKLIPAFTSTALSINSRITKLIAFYSIVIITTLLLFLPFYSSEFINNYSQTVALWFQNFEFNGSLYYLAREIGYLFRGYNEIAIIGTITPIIVILFVLIITFFRKNRTYIELITAMLLVLSFYYFTTTTVHPWYVATLLILSVFTRYKFPLVWSFVIILSYLAYINLNKADKSENLWVIALEYMIVYGVFIWEVFIKKAPKLEA</sequence>
<keyword evidence="3" id="KW-0808">Transferase</keyword>
<protein>
    <submittedName>
        <fullName evidence="3">Mannosyltransferase</fullName>
    </submittedName>
</protein>
<feature type="transmembrane region" description="Helical" evidence="2">
    <location>
        <begin position="427"/>
        <end position="447"/>
    </location>
</feature>
<dbReference type="Proteomes" id="UP000245375">
    <property type="component" value="Unassembled WGS sequence"/>
</dbReference>
<organism evidence="3 4">
    <name type="scientific">Algibacter marinivivus</name>
    <dbReference type="NCBI Taxonomy" id="2100723"/>
    <lineage>
        <taxon>Bacteria</taxon>
        <taxon>Pseudomonadati</taxon>
        <taxon>Bacteroidota</taxon>
        <taxon>Flavobacteriia</taxon>
        <taxon>Flavobacteriales</taxon>
        <taxon>Flavobacteriaceae</taxon>
        <taxon>Algibacter</taxon>
    </lineage>
</organism>
<feature type="transmembrane region" description="Helical" evidence="2">
    <location>
        <begin position="488"/>
        <end position="508"/>
    </location>
</feature>
<dbReference type="AlphaFoldDB" id="A0A2U2X6T4"/>
<proteinExistence type="predicted"/>
<feature type="region of interest" description="Disordered" evidence="1">
    <location>
        <begin position="278"/>
        <end position="300"/>
    </location>
</feature>
<comment type="caution">
    <text evidence="3">The sequence shown here is derived from an EMBL/GenBank/DDBJ whole genome shotgun (WGS) entry which is preliminary data.</text>
</comment>
<dbReference type="GO" id="GO:0016757">
    <property type="term" value="F:glycosyltransferase activity"/>
    <property type="evidence" value="ECO:0007669"/>
    <property type="project" value="UniProtKB-KW"/>
</dbReference>
<dbReference type="EMBL" id="QFRI01000001">
    <property type="protein sequence ID" value="PWH83499.1"/>
    <property type="molecule type" value="Genomic_DNA"/>
</dbReference>
<keyword evidence="2" id="KW-1133">Transmembrane helix</keyword>
<accession>A0A2U2X6T4</accession>
<gene>
    <name evidence="3" type="ORF">DIS18_02795</name>
</gene>
<feature type="transmembrane region" description="Helical" evidence="2">
    <location>
        <begin position="334"/>
        <end position="352"/>
    </location>
</feature>
<evidence type="ECO:0000313" key="4">
    <source>
        <dbReference type="Proteomes" id="UP000245375"/>
    </source>
</evidence>
<keyword evidence="2" id="KW-0472">Membrane</keyword>
<reference evidence="3 4" key="2">
    <citation type="submission" date="2018-05" db="EMBL/GenBank/DDBJ databases">
        <title>Algibacter marinivivus sp. nov., isolated from sample around a algae.</title>
        <authorList>
            <person name="Zhong X."/>
        </authorList>
    </citation>
    <scope>NUCLEOTIDE SEQUENCE [LARGE SCALE GENOMIC DNA]</scope>
    <source>
        <strain evidence="3 4">ZY111</strain>
    </source>
</reference>
<evidence type="ECO:0000256" key="1">
    <source>
        <dbReference type="SAM" id="MobiDB-lite"/>
    </source>
</evidence>
<name>A0A2U2X6T4_9FLAO</name>
<feature type="transmembrane region" description="Helical" evidence="2">
    <location>
        <begin position="62"/>
        <end position="80"/>
    </location>
</feature>
<dbReference type="OrthoDB" id="1491846at2"/>
<keyword evidence="4" id="KW-1185">Reference proteome</keyword>
<feature type="transmembrane region" description="Helical" evidence="2">
    <location>
        <begin position="236"/>
        <end position="259"/>
    </location>
</feature>
<evidence type="ECO:0000256" key="2">
    <source>
        <dbReference type="SAM" id="Phobius"/>
    </source>
</evidence>
<evidence type="ECO:0000313" key="3">
    <source>
        <dbReference type="EMBL" id="PWH83499.1"/>
    </source>
</evidence>
<feature type="transmembrane region" description="Helical" evidence="2">
    <location>
        <begin position="12"/>
        <end position="31"/>
    </location>
</feature>